<evidence type="ECO:0008006" key="5">
    <source>
        <dbReference type="Google" id="ProtNLM"/>
    </source>
</evidence>
<dbReference type="PANTHER" id="PTHR47618:SF1">
    <property type="entry name" value="BIFUNCTIONAL OLIGORIBONUCLEASE AND PAP PHOSPHATASE NRNA"/>
    <property type="match status" value="1"/>
</dbReference>
<proteinExistence type="predicted"/>
<dbReference type="AlphaFoldDB" id="A4CQ17"/>
<dbReference type="InterPro" id="IPR001667">
    <property type="entry name" value="DDH_dom"/>
</dbReference>
<name>A4CQ17_ROBBH</name>
<reference evidence="3 4" key="1">
    <citation type="journal article" date="2009" name="J. Bacteriol.">
        <title>Complete genome sequence of Robiginitalea biformata HTCC2501.</title>
        <authorList>
            <person name="Oh H.M."/>
            <person name="Giovannoni S.J."/>
            <person name="Lee K."/>
            <person name="Ferriera S."/>
            <person name="Johnson J."/>
            <person name="Cho J.C."/>
        </authorList>
    </citation>
    <scope>NUCLEOTIDE SEQUENCE [LARGE SCALE GENOMIC DNA]</scope>
    <source>
        <strain evidence="4">ATCC BAA-864 / HTCC2501 / KCTC 12146</strain>
    </source>
</reference>
<feature type="domain" description="DHHA1" evidence="2">
    <location>
        <begin position="248"/>
        <end position="326"/>
    </location>
</feature>
<dbReference type="PANTHER" id="PTHR47618">
    <property type="entry name" value="BIFUNCTIONAL OLIGORIBONUCLEASE AND PAP PHOSPHATASE NRNA"/>
    <property type="match status" value="1"/>
</dbReference>
<dbReference type="OrthoDB" id="9803668at2"/>
<dbReference type="InterPro" id="IPR038763">
    <property type="entry name" value="DHH_sf"/>
</dbReference>
<organism evidence="3 4">
    <name type="scientific">Robiginitalea biformata (strain ATCC BAA-864 / DSM 15991 / KCTC 12146 / HTCC2501)</name>
    <dbReference type="NCBI Taxonomy" id="313596"/>
    <lineage>
        <taxon>Bacteria</taxon>
        <taxon>Pseudomonadati</taxon>
        <taxon>Bacteroidota</taxon>
        <taxon>Flavobacteriia</taxon>
        <taxon>Flavobacteriales</taxon>
        <taxon>Flavobacteriaceae</taxon>
        <taxon>Robiginitalea</taxon>
    </lineage>
</organism>
<protein>
    <recommendedName>
        <fullName evidence="5">Exopolyphosphatase-related protein</fullName>
    </recommendedName>
</protein>
<dbReference type="Proteomes" id="UP000009049">
    <property type="component" value="Chromosome"/>
</dbReference>
<dbReference type="eggNOG" id="COG0618">
    <property type="taxonomic scope" value="Bacteria"/>
</dbReference>
<evidence type="ECO:0000313" key="4">
    <source>
        <dbReference type="Proteomes" id="UP000009049"/>
    </source>
</evidence>
<keyword evidence="4" id="KW-1185">Reference proteome</keyword>
<dbReference type="Pfam" id="PF01368">
    <property type="entry name" value="DHH"/>
    <property type="match status" value="1"/>
</dbReference>
<evidence type="ECO:0000259" key="2">
    <source>
        <dbReference type="Pfam" id="PF02272"/>
    </source>
</evidence>
<dbReference type="GO" id="GO:0003676">
    <property type="term" value="F:nucleic acid binding"/>
    <property type="evidence" value="ECO:0007669"/>
    <property type="project" value="InterPro"/>
</dbReference>
<feature type="domain" description="DDH" evidence="1">
    <location>
        <begin position="18"/>
        <end position="169"/>
    </location>
</feature>
<dbReference type="Gene3D" id="3.10.310.30">
    <property type="match status" value="1"/>
</dbReference>
<accession>A4CQ17</accession>
<dbReference type="InterPro" id="IPR051319">
    <property type="entry name" value="Oligoribo/pAp-PDE_c-di-AMP_PDE"/>
</dbReference>
<dbReference type="EMBL" id="CP001712">
    <property type="protein sequence ID" value="EAR14102.1"/>
    <property type="molecule type" value="Genomic_DNA"/>
</dbReference>
<dbReference type="Gene3D" id="3.90.1640.10">
    <property type="entry name" value="inorganic pyrophosphatase (n-terminal core)"/>
    <property type="match status" value="1"/>
</dbReference>
<sequence length="339" mass="37374">MNTEDARTLRHWLSTPQRILLIPHKNPDGDAMGACLGLQQFLLGFQDDVVVACPNEFPAFLKWMPGAADVILHTKDPEGVARQIREADLIFTLDFNSLDRTGAMAEALETTRARLVMIDHHQSPGDYAHLTYSDPKMSSTCEMVYRTIQALEGEGKLSADGASCLYAGILTDTGSFKFASTTPETLRVAARLMDCGADHVEIHRQIFDTNRPERLRLLGIALNNLKILPSFRTAYITLSQEELDQCDFRKGDTEGFVNYGLSVDGVVLAAIFIENREEGIVKISLRSRGAFSVNKMARAHFEGGGHINAAGGRSAESLEETAARFESLLPDYKPELLAV</sequence>
<dbReference type="HOGENOM" id="CLU_039720_0_0_10"/>
<dbReference type="SUPFAM" id="SSF64182">
    <property type="entry name" value="DHH phosphoesterases"/>
    <property type="match status" value="1"/>
</dbReference>
<evidence type="ECO:0000313" key="3">
    <source>
        <dbReference type="EMBL" id="EAR14102.1"/>
    </source>
</evidence>
<dbReference type="STRING" id="313596.RB2501_01710"/>
<evidence type="ECO:0000259" key="1">
    <source>
        <dbReference type="Pfam" id="PF01368"/>
    </source>
</evidence>
<dbReference type="Pfam" id="PF02272">
    <property type="entry name" value="DHHA1"/>
    <property type="match status" value="1"/>
</dbReference>
<dbReference type="RefSeq" id="WP_015755538.1">
    <property type="nucleotide sequence ID" value="NC_013222.1"/>
</dbReference>
<gene>
    <name evidence="3" type="ordered locus">RB2501_01710</name>
</gene>
<dbReference type="InterPro" id="IPR003156">
    <property type="entry name" value="DHHA1_dom"/>
</dbReference>
<dbReference type="KEGG" id="rbi:RB2501_01710"/>